<comment type="caution">
    <text evidence="2">The sequence shown here is derived from an EMBL/GenBank/DDBJ whole genome shotgun (WGS) entry which is preliminary data.</text>
</comment>
<evidence type="ECO:0000313" key="3">
    <source>
        <dbReference type="Proteomes" id="UP000037069"/>
    </source>
</evidence>
<gene>
    <name evidence="2" type="ORF">FF38_06838</name>
</gene>
<organism evidence="2 3">
    <name type="scientific">Lucilia cuprina</name>
    <name type="common">Green bottle fly</name>
    <name type="synonym">Australian sheep blowfly</name>
    <dbReference type="NCBI Taxonomy" id="7375"/>
    <lineage>
        <taxon>Eukaryota</taxon>
        <taxon>Metazoa</taxon>
        <taxon>Ecdysozoa</taxon>
        <taxon>Arthropoda</taxon>
        <taxon>Hexapoda</taxon>
        <taxon>Insecta</taxon>
        <taxon>Pterygota</taxon>
        <taxon>Neoptera</taxon>
        <taxon>Endopterygota</taxon>
        <taxon>Diptera</taxon>
        <taxon>Brachycera</taxon>
        <taxon>Muscomorpha</taxon>
        <taxon>Oestroidea</taxon>
        <taxon>Calliphoridae</taxon>
        <taxon>Luciliinae</taxon>
        <taxon>Lucilia</taxon>
    </lineage>
</organism>
<feature type="signal peptide" evidence="1">
    <location>
        <begin position="1"/>
        <end position="21"/>
    </location>
</feature>
<evidence type="ECO:0000313" key="2">
    <source>
        <dbReference type="EMBL" id="KNC33597.1"/>
    </source>
</evidence>
<feature type="chain" id="PRO_5005536326" evidence="1">
    <location>
        <begin position="22"/>
        <end position="88"/>
    </location>
</feature>
<dbReference type="Proteomes" id="UP000037069">
    <property type="component" value="Unassembled WGS sequence"/>
</dbReference>
<keyword evidence="1" id="KW-0732">Signal</keyword>
<dbReference type="EMBL" id="JRES01000175">
    <property type="protein sequence ID" value="KNC33597.1"/>
    <property type="molecule type" value="Genomic_DNA"/>
</dbReference>
<evidence type="ECO:0000256" key="1">
    <source>
        <dbReference type="SAM" id="SignalP"/>
    </source>
</evidence>
<protein>
    <submittedName>
        <fullName evidence="2">Uncharacterized protein</fullName>
    </submittedName>
</protein>
<name>A0A0L0CN06_LUCCU</name>
<reference evidence="2 3" key="1">
    <citation type="journal article" date="2015" name="Nat. Commun.">
        <title>Lucilia cuprina genome unlocks parasitic fly biology to underpin future interventions.</title>
        <authorList>
            <person name="Anstead C.A."/>
            <person name="Korhonen P.K."/>
            <person name="Young N.D."/>
            <person name="Hall R.S."/>
            <person name="Jex A.R."/>
            <person name="Murali S.C."/>
            <person name="Hughes D.S."/>
            <person name="Lee S.F."/>
            <person name="Perry T."/>
            <person name="Stroehlein A.J."/>
            <person name="Ansell B.R."/>
            <person name="Breugelmans B."/>
            <person name="Hofmann A."/>
            <person name="Qu J."/>
            <person name="Dugan S."/>
            <person name="Lee S.L."/>
            <person name="Chao H."/>
            <person name="Dinh H."/>
            <person name="Han Y."/>
            <person name="Doddapaneni H.V."/>
            <person name="Worley K.C."/>
            <person name="Muzny D.M."/>
            <person name="Ioannidis P."/>
            <person name="Waterhouse R.M."/>
            <person name="Zdobnov E.M."/>
            <person name="James P.J."/>
            <person name="Bagnall N.H."/>
            <person name="Kotze A.C."/>
            <person name="Gibbs R.A."/>
            <person name="Richards S."/>
            <person name="Batterham P."/>
            <person name="Gasser R.B."/>
        </authorList>
    </citation>
    <scope>NUCLEOTIDE SEQUENCE [LARGE SCALE GENOMIC DNA]</scope>
    <source>
        <strain evidence="2 3">LS</strain>
        <tissue evidence="2">Full body</tissue>
    </source>
</reference>
<sequence>MAFSLPVVELILLHFSCPSATVPDDMILSSCMHARPNDYPLELLKQKPPASFHNFKKIDSIKIYNQRSKNHELLAKTVPLNLDAITVS</sequence>
<dbReference type="AlphaFoldDB" id="A0A0L0CN06"/>
<keyword evidence="3" id="KW-1185">Reference proteome</keyword>
<dbReference type="OrthoDB" id="421979at2759"/>
<accession>A0A0L0CN06</accession>
<proteinExistence type="predicted"/>